<dbReference type="OMA" id="ICATYAT"/>
<comment type="caution">
    <text evidence="6">The sequence shown here is derived from an EMBL/GenBank/DDBJ whole genome shotgun (WGS) entry which is preliminary data.</text>
</comment>
<evidence type="ECO:0000313" key="6">
    <source>
        <dbReference type="EMBL" id="OVA17176.1"/>
    </source>
</evidence>
<evidence type="ECO:0000256" key="2">
    <source>
        <dbReference type="ARBA" id="ARBA00022692"/>
    </source>
</evidence>
<gene>
    <name evidence="6" type="ORF">BVC80_1307g10</name>
</gene>
<dbReference type="PANTHER" id="PTHR14110">
    <property type="entry name" value="MITOCHONDRIAL IMPORT INNER MEMBRANE TRANSLOCASE SUBUNIT TIM22"/>
    <property type="match status" value="1"/>
</dbReference>
<evidence type="ECO:0000256" key="5">
    <source>
        <dbReference type="SAM" id="Phobius"/>
    </source>
</evidence>
<dbReference type="STRING" id="56857.A0A200R383"/>
<name>A0A200R383_MACCD</name>
<dbReference type="GO" id="GO:0008320">
    <property type="term" value="F:protein transmembrane transporter activity"/>
    <property type="evidence" value="ECO:0007669"/>
    <property type="project" value="TreeGrafter"/>
</dbReference>
<dbReference type="PANTHER" id="PTHR14110:SF10">
    <property type="entry name" value="OS04G0376100 PROTEIN"/>
    <property type="match status" value="1"/>
</dbReference>
<evidence type="ECO:0000256" key="4">
    <source>
        <dbReference type="ARBA" id="ARBA00023136"/>
    </source>
</evidence>
<dbReference type="OrthoDB" id="1913277at2759"/>
<keyword evidence="3 5" id="KW-1133">Transmembrane helix</keyword>
<protein>
    <submittedName>
        <fullName evidence="6">Mitochondrial inner membrane translocase subunit Tim17/Tim22/Tim23/peroxisomal protein PMP24</fullName>
    </submittedName>
</protein>
<keyword evidence="4 5" id="KW-0472">Membrane</keyword>
<dbReference type="InParanoid" id="A0A200R383"/>
<proteinExistence type="predicted"/>
<evidence type="ECO:0000313" key="7">
    <source>
        <dbReference type="Proteomes" id="UP000195402"/>
    </source>
</evidence>
<dbReference type="GO" id="GO:0042721">
    <property type="term" value="C:TIM22 mitochondrial import inner membrane insertion complex"/>
    <property type="evidence" value="ECO:0007669"/>
    <property type="project" value="InterPro"/>
</dbReference>
<dbReference type="GO" id="GO:0045039">
    <property type="term" value="P:protein insertion into mitochondrial inner membrane"/>
    <property type="evidence" value="ECO:0007669"/>
    <property type="project" value="InterPro"/>
</dbReference>
<accession>A0A200R383</accession>
<sequence length="191" mass="20603">MASDEKIPNTYSSPSDGWKDRILIPTLVAGAIGGGFGLLSKHRRLLGVGRTCAAYATNFSIVTGCYCGAREFVRASRDSEPGDLIDSAVGGFASGALLGRLQGGQFGAIKYSMMFAMAGTTADFAIPRLYHLLQTKKESLFGNNENSEKKSGDWLKLPEWSPIQVLDEEALAAKRAREQQLYGQTVLGKHP</sequence>
<reference evidence="6 7" key="1">
    <citation type="journal article" date="2017" name="Mol. Plant">
        <title>The Genome of Medicinal Plant Macleaya cordata Provides New Insights into Benzylisoquinoline Alkaloids Metabolism.</title>
        <authorList>
            <person name="Liu X."/>
            <person name="Liu Y."/>
            <person name="Huang P."/>
            <person name="Ma Y."/>
            <person name="Qing Z."/>
            <person name="Tang Q."/>
            <person name="Cao H."/>
            <person name="Cheng P."/>
            <person name="Zheng Y."/>
            <person name="Yuan Z."/>
            <person name="Zhou Y."/>
            <person name="Liu J."/>
            <person name="Tang Z."/>
            <person name="Zhuo Y."/>
            <person name="Zhang Y."/>
            <person name="Yu L."/>
            <person name="Huang J."/>
            <person name="Yang P."/>
            <person name="Peng Q."/>
            <person name="Zhang J."/>
            <person name="Jiang W."/>
            <person name="Zhang Z."/>
            <person name="Lin K."/>
            <person name="Ro D.K."/>
            <person name="Chen X."/>
            <person name="Xiong X."/>
            <person name="Shang Y."/>
            <person name="Huang S."/>
            <person name="Zeng J."/>
        </authorList>
    </citation>
    <scope>NUCLEOTIDE SEQUENCE [LARGE SCALE GENOMIC DNA]</scope>
    <source>
        <strain evidence="7">cv. BLH2017</strain>
        <tissue evidence="6">Root</tissue>
    </source>
</reference>
<comment type="subcellular location">
    <subcellularLocation>
        <location evidence="1">Membrane</location>
        <topology evidence="1">Multi-pass membrane protein</topology>
    </subcellularLocation>
</comment>
<keyword evidence="7" id="KW-1185">Reference proteome</keyword>
<keyword evidence="2 5" id="KW-0812">Transmembrane</keyword>
<dbReference type="AlphaFoldDB" id="A0A200R383"/>
<dbReference type="FunCoup" id="A0A200R383">
    <property type="interactions" value="1435"/>
</dbReference>
<feature type="transmembrane region" description="Helical" evidence="5">
    <location>
        <begin position="22"/>
        <end position="40"/>
    </location>
</feature>
<organism evidence="6 7">
    <name type="scientific">Macleaya cordata</name>
    <name type="common">Five-seeded plume-poppy</name>
    <name type="synonym">Bocconia cordata</name>
    <dbReference type="NCBI Taxonomy" id="56857"/>
    <lineage>
        <taxon>Eukaryota</taxon>
        <taxon>Viridiplantae</taxon>
        <taxon>Streptophyta</taxon>
        <taxon>Embryophyta</taxon>
        <taxon>Tracheophyta</taxon>
        <taxon>Spermatophyta</taxon>
        <taxon>Magnoliopsida</taxon>
        <taxon>Ranunculales</taxon>
        <taxon>Papaveraceae</taxon>
        <taxon>Papaveroideae</taxon>
        <taxon>Macleaya</taxon>
    </lineage>
</organism>
<evidence type="ECO:0000256" key="3">
    <source>
        <dbReference type="ARBA" id="ARBA00022989"/>
    </source>
</evidence>
<dbReference type="GO" id="GO:0030943">
    <property type="term" value="F:mitochondrion targeting sequence binding"/>
    <property type="evidence" value="ECO:0007669"/>
    <property type="project" value="TreeGrafter"/>
</dbReference>
<dbReference type="InterPro" id="IPR039175">
    <property type="entry name" value="TIM22"/>
</dbReference>
<evidence type="ECO:0000256" key="1">
    <source>
        <dbReference type="ARBA" id="ARBA00004141"/>
    </source>
</evidence>
<dbReference type="EMBL" id="MVGT01000445">
    <property type="protein sequence ID" value="OVA17176.1"/>
    <property type="molecule type" value="Genomic_DNA"/>
</dbReference>
<dbReference type="Proteomes" id="UP000195402">
    <property type="component" value="Unassembled WGS sequence"/>
</dbReference>